<protein>
    <submittedName>
        <fullName evidence="2">Macrophage migration inhibitory factor</fullName>
    </submittedName>
</protein>
<name>A0AC34GQQ4_9BILA</name>
<accession>A0AC34GQQ4</accession>
<dbReference type="WBParaSite" id="ES5_v2.g7051.t1">
    <property type="protein sequence ID" value="ES5_v2.g7051.t1"/>
    <property type="gene ID" value="ES5_v2.g7051"/>
</dbReference>
<proteinExistence type="predicted"/>
<sequence>MPIVKLYTNHKVTANFGKDFSAFLSTTLNKPSSGLFVIVKDQEALTLGGESDDRIVVLELKAVGILNNTSNIGYARAITEYLTQCIDVKPERCIIDFVLLDPAFIGRQGTTVEELLKIEK</sequence>
<dbReference type="Proteomes" id="UP000887579">
    <property type="component" value="Unplaced"/>
</dbReference>
<reference evidence="2" key="1">
    <citation type="submission" date="2022-11" db="UniProtKB">
        <authorList>
            <consortium name="WormBaseParasite"/>
        </authorList>
    </citation>
    <scope>IDENTIFICATION</scope>
</reference>
<evidence type="ECO:0000313" key="1">
    <source>
        <dbReference type="Proteomes" id="UP000887579"/>
    </source>
</evidence>
<evidence type="ECO:0000313" key="2">
    <source>
        <dbReference type="WBParaSite" id="ES5_v2.g7051.t1"/>
    </source>
</evidence>
<organism evidence="1 2">
    <name type="scientific">Panagrolaimus sp. ES5</name>
    <dbReference type="NCBI Taxonomy" id="591445"/>
    <lineage>
        <taxon>Eukaryota</taxon>
        <taxon>Metazoa</taxon>
        <taxon>Ecdysozoa</taxon>
        <taxon>Nematoda</taxon>
        <taxon>Chromadorea</taxon>
        <taxon>Rhabditida</taxon>
        <taxon>Tylenchina</taxon>
        <taxon>Panagrolaimomorpha</taxon>
        <taxon>Panagrolaimoidea</taxon>
        <taxon>Panagrolaimidae</taxon>
        <taxon>Panagrolaimus</taxon>
    </lineage>
</organism>